<dbReference type="KEGG" id="vg:18479801"/>
<dbReference type="EMBL" id="KF713486">
    <property type="protein sequence ID" value="AHB79535.1"/>
    <property type="molecule type" value="Genomic_DNA"/>
</dbReference>
<name>V5UQ66_9CAUD</name>
<dbReference type="RefSeq" id="YP_009002655.1">
    <property type="nucleotide sequence ID" value="NC_023498.1"/>
</dbReference>
<evidence type="ECO:0000313" key="2">
    <source>
        <dbReference type="Proteomes" id="UP000018806"/>
    </source>
</evidence>
<organism evidence="1 2">
    <name type="scientific">Mycobacterium phage Validus</name>
    <dbReference type="NCBI Taxonomy" id="1414747"/>
    <lineage>
        <taxon>Viruses</taxon>
        <taxon>Duplodnaviria</taxon>
        <taxon>Heunggongvirae</taxon>
        <taxon>Uroviricota</taxon>
        <taxon>Caudoviricetes</taxon>
        <taxon>Weiservirinae</taxon>
        <taxon>Anayavirus</taxon>
        <taxon>Anayavirus validus</taxon>
    </lineage>
</organism>
<keyword evidence="2" id="KW-1185">Reference proteome</keyword>
<dbReference type="GeneID" id="18479801"/>
<evidence type="ECO:0000313" key="1">
    <source>
        <dbReference type="EMBL" id="AHB79535.1"/>
    </source>
</evidence>
<proteinExistence type="predicted"/>
<gene>
    <name evidence="1" type="primary">4</name>
    <name evidence="1" type="ORF">PBI_VALIDUS_4</name>
</gene>
<dbReference type="Proteomes" id="UP000018806">
    <property type="component" value="Segment"/>
</dbReference>
<reference evidence="1 2" key="1">
    <citation type="submission" date="2013-09" db="EMBL/GenBank/DDBJ databases">
        <authorList>
            <person name="Alapati N."/>
            <person name="Amjadi S."/>
            <person name="Brashears C.B."/>
            <person name="Briell V.C."/>
            <person name="Cody B.J."/>
            <person name="Durham R.J."/>
            <person name="Griffin A.K."/>
            <person name="Henderson M.S."/>
            <person name="Interrante E.J."/>
            <person name="Killingsworth B.W."/>
            <person name="Kolar C.R."/>
            <person name="Lee T."/>
            <person name="Mundhenk S.E."/>
            <person name="Myers M.E."/>
            <person name="Olaniyan O.M."/>
            <person name="Orlando C.M."/>
            <person name="Peterson C.E."/>
            <person name="Riley B.C."/>
            <person name="Sawyer L.E."/>
            <person name="Simitzi N.J."/>
            <person name="St Cyr M.K."/>
            <person name="White R.K."/>
            <person name="Wu H."/>
            <person name="Adair T.L."/>
            <person name="Gibbon B.C."/>
            <person name="Buck G.A."/>
            <person name="Campbell R."/>
            <person name="Carvalho M.R."/>
            <person name="Duckworth R.A."/>
            <person name="Dunn T."/>
            <person name="Halpern C."/>
            <person name="Johnson A."/>
            <person name="Kiflezghi M.G."/>
            <person name="Lee V."/>
            <person name="Loviza R.A."/>
            <person name="Serrano M.G."/>
            <person name="Shah Z.V."/>
            <person name="Sharma K."/>
            <person name="Voegtly L.J."/>
            <person name="Walstead R."/>
            <person name="Wang Y.P."/>
            <person name="Bradley K.W."/>
            <person name="Clarke D.Q."/>
            <person name="Barker L.P."/>
            <person name="Bailey C."/>
            <person name="Asai D.J."/>
            <person name="Bowman C.A."/>
            <person name="Russell D.A."/>
            <person name="Pope W.H."/>
            <person name="Jacobs-Sera D."/>
            <person name="Hendrix R.W."/>
            <person name="Hatfull G.F."/>
        </authorList>
    </citation>
    <scope>NUCLEOTIDE SEQUENCE [LARGE SCALE GENOMIC DNA]</scope>
</reference>
<accession>V5UQ66</accession>
<sequence>MGERKVGVVAATLPRAQAVIDELGLTNALPFSRRSGARGFMLQALVIDESALPLPERAYGELIPSLLPDRCGHVYELRRHSGPPPF</sequence>
<protein>
    <submittedName>
        <fullName evidence="1">Uncharacterized protein</fullName>
    </submittedName>
</protein>